<keyword evidence="2" id="KW-1185">Reference proteome</keyword>
<dbReference type="Pfam" id="PF11007">
    <property type="entry name" value="CotJA"/>
    <property type="match status" value="1"/>
</dbReference>
<keyword evidence="1" id="KW-0167">Capsid protein</keyword>
<dbReference type="AlphaFoldDB" id="A0A2U1K5P4"/>
<reference evidence="1 2" key="1">
    <citation type="submission" date="2018-04" db="EMBL/GenBank/DDBJ databases">
        <title>Camelliibacillus theae gen. nov., sp. nov., isolated from Pu'er tea.</title>
        <authorList>
            <person name="Niu L."/>
        </authorList>
    </citation>
    <scope>NUCLEOTIDE SEQUENCE [LARGE SCALE GENOMIC DNA]</scope>
    <source>
        <strain evidence="1 2">T8</strain>
    </source>
</reference>
<accession>A0A2U1K5P4</accession>
<dbReference type="InterPro" id="IPR020256">
    <property type="entry name" value="Spore_coat_CotJA"/>
</dbReference>
<protein>
    <submittedName>
        <fullName evidence="1">Spore coat protein CotJA</fullName>
    </submittedName>
</protein>
<evidence type="ECO:0000313" key="1">
    <source>
        <dbReference type="EMBL" id="PWA12837.1"/>
    </source>
</evidence>
<comment type="caution">
    <text evidence="1">The sequence shown here is derived from an EMBL/GenBank/DDBJ whole genome shotgun (WGS) entry which is preliminary data.</text>
</comment>
<dbReference type="EMBL" id="QCZG01000005">
    <property type="protein sequence ID" value="PWA12837.1"/>
    <property type="molecule type" value="Genomic_DNA"/>
</dbReference>
<sequence length="78" mass="9037">MFTQRKIYRPYISPFDPCRPIKVKTYQTPPQLYVGFQPPGLPQFSPKEALFHGTLWPLLFSPYGEPHNKMPCGEPQIS</sequence>
<name>A0A2U1K5P4_9BACI</name>
<dbReference type="Proteomes" id="UP000245998">
    <property type="component" value="Unassembled WGS sequence"/>
</dbReference>
<organism evidence="1 2">
    <name type="scientific">Pueribacillus theae</name>
    <dbReference type="NCBI Taxonomy" id="2171751"/>
    <lineage>
        <taxon>Bacteria</taxon>
        <taxon>Bacillati</taxon>
        <taxon>Bacillota</taxon>
        <taxon>Bacilli</taxon>
        <taxon>Bacillales</taxon>
        <taxon>Bacillaceae</taxon>
        <taxon>Pueribacillus</taxon>
    </lineage>
</organism>
<gene>
    <name evidence="1" type="ORF">DCC39_04110</name>
</gene>
<proteinExistence type="predicted"/>
<dbReference type="RefSeq" id="WP_116553618.1">
    <property type="nucleotide sequence ID" value="NZ_QCZG01000005.1"/>
</dbReference>
<dbReference type="OrthoDB" id="2376696at2"/>
<keyword evidence="1" id="KW-0946">Virion</keyword>
<evidence type="ECO:0000313" key="2">
    <source>
        <dbReference type="Proteomes" id="UP000245998"/>
    </source>
</evidence>